<dbReference type="Gene3D" id="2.30.30.40">
    <property type="entry name" value="SH3 Domains"/>
    <property type="match status" value="1"/>
</dbReference>
<organism evidence="7 8">
    <name type="scientific">Oikopleura dioica</name>
    <name type="common">Tunicate</name>
    <dbReference type="NCBI Taxonomy" id="34765"/>
    <lineage>
        <taxon>Eukaryota</taxon>
        <taxon>Metazoa</taxon>
        <taxon>Chordata</taxon>
        <taxon>Tunicata</taxon>
        <taxon>Appendicularia</taxon>
        <taxon>Copelata</taxon>
        <taxon>Oikopleuridae</taxon>
        <taxon>Oikopleura</taxon>
    </lineage>
</organism>
<dbReference type="EMBL" id="OU015569">
    <property type="protein sequence ID" value="CAG5095075.1"/>
    <property type="molecule type" value="Genomic_DNA"/>
</dbReference>
<dbReference type="InterPro" id="IPR036860">
    <property type="entry name" value="SH2_dom_sf"/>
</dbReference>
<dbReference type="InterPro" id="IPR036028">
    <property type="entry name" value="SH3-like_dom_sf"/>
</dbReference>
<name>A0ABN7SCL8_OIKDI</name>
<accession>A0ABN7SCL8</accession>
<keyword evidence="8" id="KW-1185">Reference proteome</keyword>
<evidence type="ECO:0000259" key="6">
    <source>
        <dbReference type="PROSITE" id="PS50002"/>
    </source>
</evidence>
<dbReference type="InterPro" id="IPR035652">
    <property type="entry name" value="RasGAP_SH3"/>
</dbReference>
<evidence type="ECO:0000256" key="4">
    <source>
        <dbReference type="PROSITE-ProRule" id="PRU00192"/>
    </source>
</evidence>
<keyword evidence="1 4" id="KW-0728">SH3 domain</keyword>
<dbReference type="PANTHER" id="PTHR19969:SF5">
    <property type="entry name" value="CRK-LIKE PROTEIN"/>
    <property type="match status" value="1"/>
</dbReference>
<dbReference type="SUPFAM" id="SSF50044">
    <property type="entry name" value="SH3-domain"/>
    <property type="match status" value="1"/>
</dbReference>
<keyword evidence="2 3" id="KW-0727">SH2 domain</keyword>
<dbReference type="Gene3D" id="3.30.505.10">
    <property type="entry name" value="SH2 domain"/>
    <property type="match status" value="2"/>
</dbReference>
<gene>
    <name evidence="7" type="ORF">OKIOD_LOCUS5578</name>
</gene>
<proteinExistence type="predicted"/>
<dbReference type="InterPro" id="IPR051184">
    <property type="entry name" value="Tyrosine-phos_adapter"/>
</dbReference>
<dbReference type="InterPro" id="IPR001452">
    <property type="entry name" value="SH3_domain"/>
</dbReference>
<evidence type="ECO:0000256" key="1">
    <source>
        <dbReference type="ARBA" id="ARBA00022443"/>
    </source>
</evidence>
<evidence type="ECO:0000259" key="5">
    <source>
        <dbReference type="PROSITE" id="PS50001"/>
    </source>
</evidence>
<dbReference type="SMART" id="SM00326">
    <property type="entry name" value="SH3"/>
    <property type="match status" value="1"/>
</dbReference>
<dbReference type="SMART" id="SM00252">
    <property type="entry name" value="SH2"/>
    <property type="match status" value="2"/>
</dbReference>
<feature type="domain" description="SH2" evidence="5">
    <location>
        <begin position="182"/>
        <end position="263"/>
    </location>
</feature>
<dbReference type="PROSITE" id="PS50001">
    <property type="entry name" value="SH2"/>
    <property type="match status" value="2"/>
</dbReference>
<evidence type="ECO:0000256" key="3">
    <source>
        <dbReference type="PROSITE-ProRule" id="PRU00191"/>
    </source>
</evidence>
<reference evidence="7 8" key="1">
    <citation type="submission" date="2021-04" db="EMBL/GenBank/DDBJ databases">
        <authorList>
            <person name="Bliznina A."/>
        </authorList>
    </citation>
    <scope>NUCLEOTIDE SEQUENCE [LARGE SCALE GENOMIC DNA]</scope>
</reference>
<evidence type="ECO:0000313" key="7">
    <source>
        <dbReference type="EMBL" id="CAG5095075.1"/>
    </source>
</evidence>
<dbReference type="PANTHER" id="PTHR19969">
    <property type="entry name" value="SH2-SH3 ADAPTOR PROTEIN-RELATED"/>
    <property type="match status" value="1"/>
</dbReference>
<dbReference type="SUPFAM" id="SSF55550">
    <property type="entry name" value="SH2 domain"/>
    <property type="match status" value="2"/>
</dbReference>
<dbReference type="Proteomes" id="UP001158576">
    <property type="component" value="Chromosome XSR"/>
</dbReference>
<protein>
    <submittedName>
        <fullName evidence="7">Oidioi.mRNA.OKI2018_I69.XSR.g14020.t1.cds</fullName>
    </submittedName>
</protein>
<evidence type="ECO:0000313" key="8">
    <source>
        <dbReference type="Proteomes" id="UP001158576"/>
    </source>
</evidence>
<feature type="domain" description="SH3" evidence="6">
    <location>
        <begin position="110"/>
        <end position="172"/>
    </location>
</feature>
<dbReference type="Pfam" id="PF00017">
    <property type="entry name" value="SH2"/>
    <property type="match status" value="1"/>
</dbReference>
<dbReference type="CDD" id="cd11788">
    <property type="entry name" value="SH3_RasGAP"/>
    <property type="match status" value="1"/>
</dbReference>
<dbReference type="PRINTS" id="PR00401">
    <property type="entry name" value="SH2DOMAIN"/>
</dbReference>
<sequence>MIEKAKRSSRDQWFHASLDRSGAEKLLNLYPPGSFLVRQTGDNSGHFSLSVVGPDKKAHHFVLEQKYGTICIGSSVYSNLESVIENYMSQPLFPSHDLSLQNPINPPVLHVPKRVRCKFPYNADPETDELTVQFGEILIVHQESEPEWIWAESLLTGKHGAVFADLIEPLDEDSDPLLGHSWFNNERRKDEIVEILKGPKVRAGTFLIRPSDDRIPQQGSSRFYTLFLRGSKSIEKMRIERNASGRIVFGGRTNSRKNSDLLNSTWIKYLAFDTTEECLDWSNLLDKLIVQRKSQIQIRRSVSVALHGGSGLPVKALDCLICLDGIPVGRSLPQNGPDPHWHLAEDYPVISSLPETASFILRKANSSSSEPFATVHHCCGEEEPSDGEAITTTSLPVATYQAGEEIVGAELRFTVRLDFRVLLPDEEFERLFDLLVSGMDH</sequence>
<dbReference type="PROSITE" id="PS50002">
    <property type="entry name" value="SH3"/>
    <property type="match status" value="1"/>
</dbReference>
<evidence type="ECO:0000256" key="2">
    <source>
        <dbReference type="ARBA" id="ARBA00022999"/>
    </source>
</evidence>
<dbReference type="InterPro" id="IPR000980">
    <property type="entry name" value="SH2"/>
</dbReference>
<feature type="domain" description="SH2" evidence="5">
    <location>
        <begin position="13"/>
        <end position="104"/>
    </location>
</feature>